<dbReference type="GO" id="GO:0000978">
    <property type="term" value="F:RNA polymerase II cis-regulatory region sequence-specific DNA binding"/>
    <property type="evidence" value="ECO:0007669"/>
    <property type="project" value="InterPro"/>
</dbReference>
<dbReference type="InterPro" id="IPR007219">
    <property type="entry name" value="XnlR_reg_dom"/>
</dbReference>
<dbReference type="SUPFAM" id="SSF57667">
    <property type="entry name" value="beta-beta-alpha zinc fingers"/>
    <property type="match status" value="1"/>
</dbReference>
<comment type="subcellular location">
    <subcellularLocation>
        <location evidence="1">Nucleus</location>
    </subcellularLocation>
</comment>
<dbReference type="PROSITE" id="PS00028">
    <property type="entry name" value="ZINC_FINGER_C2H2_1"/>
    <property type="match status" value="1"/>
</dbReference>
<keyword evidence="6" id="KW-0539">Nucleus</keyword>
<dbReference type="InterPro" id="IPR051059">
    <property type="entry name" value="VerF-like"/>
</dbReference>
<proteinExistence type="predicted"/>
<evidence type="ECO:0000256" key="8">
    <source>
        <dbReference type="SAM" id="MobiDB-lite"/>
    </source>
</evidence>
<reference evidence="10" key="2">
    <citation type="submission" date="2020-09" db="EMBL/GenBank/DDBJ databases">
        <title>Reference genome assembly for Australian Ascochyta lentis isolate Al4.</title>
        <authorList>
            <person name="Lee R.C."/>
            <person name="Farfan-Caceres L.M."/>
            <person name="Debler J.W."/>
            <person name="Williams A.H."/>
            <person name="Henares B.M."/>
        </authorList>
    </citation>
    <scope>NUCLEOTIDE SEQUENCE</scope>
    <source>
        <strain evidence="10">Al4</strain>
    </source>
</reference>
<dbReference type="GO" id="GO:0005634">
    <property type="term" value="C:nucleus"/>
    <property type="evidence" value="ECO:0007669"/>
    <property type="project" value="UniProtKB-SubCell"/>
</dbReference>
<keyword evidence="4 7" id="KW-0863">Zinc-finger</keyword>
<evidence type="ECO:0000256" key="7">
    <source>
        <dbReference type="PROSITE-ProRule" id="PRU00042"/>
    </source>
</evidence>
<evidence type="ECO:0000313" key="10">
    <source>
        <dbReference type="EMBL" id="KAF9697703.1"/>
    </source>
</evidence>
<protein>
    <recommendedName>
        <fullName evidence="9">C2H2-type domain-containing protein</fullName>
    </recommendedName>
</protein>
<name>A0A8H7MJP9_9PLEO</name>
<dbReference type="AlphaFoldDB" id="A0A8H7MJP9"/>
<comment type="caution">
    <text evidence="10">The sequence shown here is derived from an EMBL/GenBank/DDBJ whole genome shotgun (WGS) entry which is preliminary data.</text>
</comment>
<dbReference type="CDD" id="cd12148">
    <property type="entry name" value="fungal_TF_MHR"/>
    <property type="match status" value="1"/>
</dbReference>
<dbReference type="Pfam" id="PF04082">
    <property type="entry name" value="Fungal_trans"/>
    <property type="match status" value="1"/>
</dbReference>
<evidence type="ECO:0000256" key="1">
    <source>
        <dbReference type="ARBA" id="ARBA00004123"/>
    </source>
</evidence>
<dbReference type="InterPro" id="IPR013087">
    <property type="entry name" value="Znf_C2H2_type"/>
</dbReference>
<keyword evidence="5" id="KW-0862">Zinc</keyword>
<dbReference type="EMBL" id="RZGK01000007">
    <property type="protein sequence ID" value="KAF9697703.1"/>
    <property type="molecule type" value="Genomic_DNA"/>
</dbReference>
<keyword evidence="11" id="KW-1185">Reference proteome</keyword>
<dbReference type="Proteomes" id="UP000651452">
    <property type="component" value="Unassembled WGS sequence"/>
</dbReference>
<reference evidence="10" key="1">
    <citation type="submission" date="2018-12" db="EMBL/GenBank/DDBJ databases">
        <authorList>
            <person name="Syme R.A."/>
            <person name="Farfan-Caceres L."/>
            <person name="Lichtenzveig J."/>
        </authorList>
    </citation>
    <scope>NUCLEOTIDE SEQUENCE</scope>
    <source>
        <strain evidence="10">Al4</strain>
    </source>
</reference>
<dbReference type="Gene3D" id="3.30.160.60">
    <property type="entry name" value="Classic Zinc Finger"/>
    <property type="match status" value="1"/>
</dbReference>
<feature type="domain" description="C2H2-type" evidence="9">
    <location>
        <begin position="49"/>
        <end position="74"/>
    </location>
</feature>
<dbReference type="InterPro" id="IPR036236">
    <property type="entry name" value="Znf_C2H2_sf"/>
</dbReference>
<feature type="domain" description="C2H2-type" evidence="9">
    <location>
        <begin position="22"/>
        <end position="48"/>
    </location>
</feature>
<evidence type="ECO:0000256" key="2">
    <source>
        <dbReference type="ARBA" id="ARBA00022723"/>
    </source>
</evidence>
<evidence type="ECO:0000256" key="6">
    <source>
        <dbReference type="ARBA" id="ARBA00023242"/>
    </source>
</evidence>
<dbReference type="GO" id="GO:0000785">
    <property type="term" value="C:chromatin"/>
    <property type="evidence" value="ECO:0007669"/>
    <property type="project" value="TreeGrafter"/>
</dbReference>
<dbReference type="OrthoDB" id="6077919at2759"/>
<dbReference type="PANTHER" id="PTHR40626">
    <property type="entry name" value="MIP31509P"/>
    <property type="match status" value="1"/>
</dbReference>
<gene>
    <name evidence="10" type="ORF">EKO04_004048</name>
</gene>
<organism evidence="10 11">
    <name type="scientific">Ascochyta lentis</name>
    <dbReference type="NCBI Taxonomy" id="205686"/>
    <lineage>
        <taxon>Eukaryota</taxon>
        <taxon>Fungi</taxon>
        <taxon>Dikarya</taxon>
        <taxon>Ascomycota</taxon>
        <taxon>Pezizomycotina</taxon>
        <taxon>Dothideomycetes</taxon>
        <taxon>Pleosporomycetidae</taxon>
        <taxon>Pleosporales</taxon>
        <taxon>Pleosporineae</taxon>
        <taxon>Didymellaceae</taxon>
        <taxon>Ascochyta</taxon>
    </lineage>
</organism>
<evidence type="ECO:0000256" key="4">
    <source>
        <dbReference type="ARBA" id="ARBA00022771"/>
    </source>
</evidence>
<dbReference type="SMART" id="SM00355">
    <property type="entry name" value="ZnF_C2H2"/>
    <property type="match status" value="2"/>
</dbReference>
<feature type="compositionally biased region" description="Low complexity" evidence="8">
    <location>
        <begin position="83"/>
        <end position="118"/>
    </location>
</feature>
<dbReference type="Pfam" id="PF00096">
    <property type="entry name" value="zf-C2H2"/>
    <property type="match status" value="2"/>
</dbReference>
<evidence type="ECO:0000256" key="5">
    <source>
        <dbReference type="ARBA" id="ARBA00022833"/>
    </source>
</evidence>
<evidence type="ECO:0000259" key="9">
    <source>
        <dbReference type="PROSITE" id="PS50157"/>
    </source>
</evidence>
<evidence type="ECO:0000256" key="3">
    <source>
        <dbReference type="ARBA" id="ARBA00022737"/>
    </source>
</evidence>
<dbReference type="GO" id="GO:0000981">
    <property type="term" value="F:DNA-binding transcription factor activity, RNA polymerase II-specific"/>
    <property type="evidence" value="ECO:0007669"/>
    <property type="project" value="InterPro"/>
</dbReference>
<dbReference type="PANTHER" id="PTHR40626:SF30">
    <property type="entry name" value="FINGER DOMAIN PROTEIN, PUTATIVE (AFU_ORTHOLOGUE AFUA_4G13600)-RELATED"/>
    <property type="match status" value="1"/>
</dbReference>
<dbReference type="GO" id="GO:0008270">
    <property type="term" value="F:zinc ion binding"/>
    <property type="evidence" value="ECO:0007669"/>
    <property type="project" value="UniProtKB-KW"/>
</dbReference>
<sequence>MSAVNYTKTGRVSKAKKGMKVHECQCGRSYTRAEHLRRHQRNHAQEGALFCKYPDCGKTFFRTDLLQRHEERHSEVGNASRQPSMSSSEHSAHTSPMSMPATLPMVPTSTLTPTLTYPPQQILSPRPEVIAFSRYNPNLFRTPQLPRTPKIAPSNSGIHIFRSSPSFKTPSNDLKHHNLAFSTRHSISGPVLVDGVMNSGGHWHDSFAPSPYSCSSGYASPIPGPEYSHTYATPPYGSGMSRTRASSNASFIAPWDHGSQSPTSSVSNFQYSWPPEEKDLMASSFPYMPASYPAVSMPLHASVDPLGQYGLFCASNVSQLDHEEGTELFPREQYGMSQTARTYQFEQYLNNYWRLFDPTFPIIHRPTFTSLEAPPMLYAAMIAIGAYHSNDVYGKQVAAELHKTCIKLLDKRDRLNLTRWDRLCDNQAVFLVEVFAQYFAQRCAKRLAPRFMAMYKKLVGVRSIHPSAILGLTSLAPGPEDKVRDRWIQWAELSTRQHLLLSCYVLECQQFTLLARDREPSLEVPSHDLPFPAHRSLWDATSPRKWIVVAQQNPNSPTTVSEASNSPYVGKYDPFQSTVLIAAHYAGFSGPAYPIDADVEKALDGSPPTILQLRTAKLIQLVPIRALLAVSGETWVFGTKVTSEPEFTALRVTLQTWIGQLWSCTAEEYLQPTVEALRHAVYILKQPFESNRLLPWGLGSELSLFLAALVVWAATVAANSRLASSFSSQQSQLPLASHSSRVAMMQPTVIPYTTNDSSHPRAMHHLSEHQGHQAASSVPDFPHRRASIPYSEIHLETSRFLASAVEDITSFNFASCYHGCTSLLLWVKMALCGATSNLQESAAVDISSSGDFHGELKHIIVGQIERMLDHGWEGWGI</sequence>
<keyword evidence="3" id="KW-0677">Repeat</keyword>
<dbReference type="PROSITE" id="PS50157">
    <property type="entry name" value="ZINC_FINGER_C2H2_2"/>
    <property type="match status" value="2"/>
</dbReference>
<feature type="region of interest" description="Disordered" evidence="8">
    <location>
        <begin position="71"/>
        <end position="118"/>
    </location>
</feature>
<dbReference type="GO" id="GO:0006351">
    <property type="term" value="P:DNA-templated transcription"/>
    <property type="evidence" value="ECO:0007669"/>
    <property type="project" value="InterPro"/>
</dbReference>
<accession>A0A8H7MJP9</accession>
<keyword evidence="2" id="KW-0479">Metal-binding</keyword>
<evidence type="ECO:0000313" key="11">
    <source>
        <dbReference type="Proteomes" id="UP000651452"/>
    </source>
</evidence>